<dbReference type="SUPFAM" id="SSF53383">
    <property type="entry name" value="PLP-dependent transferases"/>
    <property type="match status" value="1"/>
</dbReference>
<dbReference type="EC" id="4.4.1.13" evidence="2"/>
<dbReference type="InterPro" id="IPR027619">
    <property type="entry name" value="C-S_lyase_PatB-like"/>
</dbReference>
<evidence type="ECO:0000256" key="2">
    <source>
        <dbReference type="ARBA" id="ARBA00012224"/>
    </source>
</evidence>
<dbReference type="RefSeq" id="WP_074884357.1">
    <property type="nucleotide sequence ID" value="NZ_FOXO01000003.1"/>
</dbReference>
<reference evidence="8" key="1">
    <citation type="submission" date="2016-10" db="EMBL/GenBank/DDBJ databases">
        <authorList>
            <person name="Varghese N."/>
            <person name="Submissions S."/>
        </authorList>
    </citation>
    <scope>NUCLEOTIDE SEQUENCE [LARGE SCALE GENOMIC DNA]</scope>
    <source>
        <strain evidence="8">P18</strain>
    </source>
</reference>
<dbReference type="Proteomes" id="UP000182624">
    <property type="component" value="Unassembled WGS sequence"/>
</dbReference>
<dbReference type="InterPro" id="IPR015421">
    <property type="entry name" value="PyrdxlP-dep_Trfase_major"/>
</dbReference>
<dbReference type="InterPro" id="IPR051798">
    <property type="entry name" value="Class-II_PLP-Dep_Aminotrans"/>
</dbReference>
<dbReference type="OrthoDB" id="9802872at2"/>
<dbReference type="GO" id="GO:0047804">
    <property type="term" value="F:cysteine-S-conjugate beta-lyase activity"/>
    <property type="evidence" value="ECO:0007669"/>
    <property type="project" value="UniProtKB-EC"/>
</dbReference>
<dbReference type="InterPro" id="IPR004839">
    <property type="entry name" value="Aminotransferase_I/II_large"/>
</dbReference>
<evidence type="ECO:0000256" key="4">
    <source>
        <dbReference type="ARBA" id="ARBA00023239"/>
    </source>
</evidence>
<dbReference type="EMBL" id="FOXO01000003">
    <property type="protein sequence ID" value="SFP50893.1"/>
    <property type="molecule type" value="Genomic_DNA"/>
</dbReference>
<dbReference type="AlphaFoldDB" id="A0A1I5QXC0"/>
<gene>
    <name evidence="7" type="ORF">SAMN04487928_1038</name>
</gene>
<evidence type="ECO:0000256" key="5">
    <source>
        <dbReference type="ARBA" id="ARBA00037974"/>
    </source>
</evidence>
<keyword evidence="8" id="KW-1185">Reference proteome</keyword>
<dbReference type="PANTHER" id="PTHR43525:SF1">
    <property type="entry name" value="PROTEIN MALY"/>
    <property type="match status" value="1"/>
</dbReference>
<feature type="domain" description="Aminotransferase class I/classII large" evidence="6">
    <location>
        <begin position="34"/>
        <end position="385"/>
    </location>
</feature>
<dbReference type="PANTHER" id="PTHR43525">
    <property type="entry name" value="PROTEIN MALY"/>
    <property type="match status" value="1"/>
</dbReference>
<dbReference type="Gene3D" id="3.90.1150.10">
    <property type="entry name" value="Aspartate Aminotransferase, domain 1"/>
    <property type="match status" value="1"/>
</dbReference>
<keyword evidence="3" id="KW-0663">Pyridoxal phosphate</keyword>
<sequence>MGKYNFDEIIARRGTSSLKYDFGPERKGRDDLLPLWVADMDFKLPEEILSDIQKRVAHGIFGYTDPKDDYKASLRHWFKKRHGFVIEDDWNTIEPGMVHSISLAIRAFTKPGDSVLIQQPVYYPFMESITLNGRKVVNNQLVYKDGHYEIDFEDFERKIISEDVKMFILCSPHNPVGRVWTKEELQRIADICLERNIYVFSDEIHSDFVYSGHKHVSYITLGEKYWKRLILGTAPSKTFNIAGLQLANIIIPDEDTRAVFRRENEAAGYSQGNVLAMAATVSAYTKGEEWLDELIYYLERNVNYLRSFLKENLPEVKLIEPEGTYLVWLDFSGITDDPRELEKLIVDEAKLWLDAGAIFGKETALFERINIACPRAVLEQALEQLYMAVDKHKKA</sequence>
<dbReference type="CDD" id="cd00609">
    <property type="entry name" value="AAT_like"/>
    <property type="match status" value="1"/>
</dbReference>
<dbReference type="NCBIfam" id="TIGR04350">
    <property type="entry name" value="C_S_lyase_PatB"/>
    <property type="match status" value="1"/>
</dbReference>
<dbReference type="Gene3D" id="3.40.640.10">
    <property type="entry name" value="Type I PLP-dependent aspartate aminotransferase-like (Major domain)"/>
    <property type="match status" value="1"/>
</dbReference>
<protein>
    <recommendedName>
        <fullName evidence="2">cysteine-S-conjugate beta-lyase</fullName>
        <ecNumber evidence="2">4.4.1.13</ecNumber>
    </recommendedName>
</protein>
<dbReference type="GO" id="GO:0030170">
    <property type="term" value="F:pyridoxal phosphate binding"/>
    <property type="evidence" value="ECO:0007669"/>
    <property type="project" value="InterPro"/>
</dbReference>
<keyword evidence="4 7" id="KW-0456">Lyase</keyword>
<comment type="cofactor">
    <cofactor evidence="1">
        <name>pyridoxal 5'-phosphate</name>
        <dbReference type="ChEBI" id="CHEBI:597326"/>
    </cofactor>
</comment>
<evidence type="ECO:0000313" key="8">
    <source>
        <dbReference type="Proteomes" id="UP000182624"/>
    </source>
</evidence>
<name>A0A1I5QXC0_9FIRM</name>
<evidence type="ECO:0000313" key="7">
    <source>
        <dbReference type="EMBL" id="SFP50893.1"/>
    </source>
</evidence>
<accession>A0A1I5QXC0</accession>
<evidence type="ECO:0000256" key="1">
    <source>
        <dbReference type="ARBA" id="ARBA00001933"/>
    </source>
</evidence>
<proteinExistence type="inferred from homology"/>
<dbReference type="Pfam" id="PF00155">
    <property type="entry name" value="Aminotran_1_2"/>
    <property type="match status" value="1"/>
</dbReference>
<organism evidence="7 8">
    <name type="scientific">Butyrivibrio proteoclasticus</name>
    <dbReference type="NCBI Taxonomy" id="43305"/>
    <lineage>
        <taxon>Bacteria</taxon>
        <taxon>Bacillati</taxon>
        <taxon>Bacillota</taxon>
        <taxon>Clostridia</taxon>
        <taxon>Lachnospirales</taxon>
        <taxon>Lachnospiraceae</taxon>
        <taxon>Butyrivibrio</taxon>
    </lineage>
</organism>
<dbReference type="InterPro" id="IPR015422">
    <property type="entry name" value="PyrdxlP-dep_Trfase_small"/>
</dbReference>
<evidence type="ECO:0000259" key="6">
    <source>
        <dbReference type="Pfam" id="PF00155"/>
    </source>
</evidence>
<comment type="similarity">
    <text evidence="5">Belongs to the class-II pyridoxal-phosphate-dependent aminotransferase family. MalY/PatB cystathionine beta-lyase subfamily.</text>
</comment>
<evidence type="ECO:0000256" key="3">
    <source>
        <dbReference type="ARBA" id="ARBA00022898"/>
    </source>
</evidence>
<dbReference type="InterPro" id="IPR015424">
    <property type="entry name" value="PyrdxlP-dep_Trfase"/>
</dbReference>